<keyword evidence="4" id="KW-1185">Reference proteome</keyword>
<reference evidence="3 4" key="1">
    <citation type="submission" date="2019-11" db="EMBL/GenBank/DDBJ databases">
        <title>Description of Pedobacter sp. LMG 31462T.</title>
        <authorList>
            <person name="Carlier A."/>
            <person name="Qi S."/>
            <person name="Vandamme P."/>
        </authorList>
    </citation>
    <scope>NUCLEOTIDE SEQUENCE [LARGE SCALE GENOMIC DNA]</scope>
    <source>
        <strain evidence="3 4">LMG 31462</strain>
    </source>
</reference>
<dbReference type="SUPFAM" id="SSF51735">
    <property type="entry name" value="NAD(P)-binding Rossmann-fold domains"/>
    <property type="match status" value="1"/>
</dbReference>
<dbReference type="Pfam" id="PF01408">
    <property type="entry name" value="GFO_IDH_MocA"/>
    <property type="match status" value="1"/>
</dbReference>
<dbReference type="PANTHER" id="PTHR43818:SF12">
    <property type="entry name" value="NADH-DEPENDENT DEHYDROGENASE-RELATED"/>
    <property type="match status" value="1"/>
</dbReference>
<dbReference type="InterPro" id="IPR036291">
    <property type="entry name" value="NAD(P)-bd_dom_sf"/>
</dbReference>
<feature type="domain" description="Gfo/Idh/MocA-like oxidoreductase N-terminal" evidence="1">
    <location>
        <begin position="41"/>
        <end position="164"/>
    </location>
</feature>
<dbReference type="EMBL" id="WNXC01000001">
    <property type="protein sequence ID" value="MBB2147792.1"/>
    <property type="molecule type" value="Genomic_DNA"/>
</dbReference>
<dbReference type="SUPFAM" id="SSF55347">
    <property type="entry name" value="Glyceraldehyde-3-phosphate dehydrogenase-like, C-terminal domain"/>
    <property type="match status" value="1"/>
</dbReference>
<dbReference type="PANTHER" id="PTHR43818">
    <property type="entry name" value="BCDNA.GH03377"/>
    <property type="match status" value="1"/>
</dbReference>
<dbReference type="Proteomes" id="UP000636110">
    <property type="component" value="Unassembled WGS sequence"/>
</dbReference>
<dbReference type="InterPro" id="IPR055170">
    <property type="entry name" value="GFO_IDH_MocA-like_dom"/>
</dbReference>
<gene>
    <name evidence="3" type="ORF">GM920_02590</name>
</gene>
<name>A0ABR6ERV9_9SPHI</name>
<evidence type="ECO:0000313" key="3">
    <source>
        <dbReference type="EMBL" id="MBB2147792.1"/>
    </source>
</evidence>
<organism evidence="3 4">
    <name type="scientific">Pedobacter gandavensis</name>
    <dbReference type="NCBI Taxonomy" id="2679963"/>
    <lineage>
        <taxon>Bacteria</taxon>
        <taxon>Pseudomonadati</taxon>
        <taxon>Bacteroidota</taxon>
        <taxon>Sphingobacteriia</taxon>
        <taxon>Sphingobacteriales</taxon>
        <taxon>Sphingobacteriaceae</taxon>
        <taxon>Pedobacter</taxon>
    </lineage>
</organism>
<dbReference type="InterPro" id="IPR050463">
    <property type="entry name" value="Gfo/Idh/MocA_oxidrdct_glycsds"/>
</dbReference>
<evidence type="ECO:0000259" key="2">
    <source>
        <dbReference type="Pfam" id="PF22725"/>
    </source>
</evidence>
<evidence type="ECO:0000313" key="4">
    <source>
        <dbReference type="Proteomes" id="UP000636110"/>
    </source>
</evidence>
<sequence>MFRRKFIENSSILAGGLLLPQDLLATNPFGDGRRIAPENRIKIGVIGCGDRGKGLIHIASQLPEEFELVAIADVLDFRINETLKQPGAAGVKSYTNYRDLLNDQQISAVFISTPLNMHFPIASDALKAGKHVYLEKTMTYNIPEAFALVELVKKHPGQTLQVGHQYRYAPIYYKVKEMIDNGYLGKVTQIESRWDRNNNWRRPIANPSLERKVNWRMYKEYSGGLMAELLSHQIDFINWAFRTHPQEIMATGGIDTYKDGRETYDNVQVMFRYEDMIGNFGTTLGNERDGYLFKLKGTKGTISLLVNEAIFYPEKSHQKELETVDGVTGATKIVWDKNGGIPIKTELPAKDGTYYSLKDFHKSILEKKQPDSNVITGATTAFCVHLANKALYGQQIERWEPKYNLS</sequence>
<dbReference type="Gene3D" id="3.40.50.720">
    <property type="entry name" value="NAD(P)-binding Rossmann-like Domain"/>
    <property type="match status" value="1"/>
</dbReference>
<evidence type="ECO:0000259" key="1">
    <source>
        <dbReference type="Pfam" id="PF01408"/>
    </source>
</evidence>
<feature type="domain" description="GFO/IDH/MocA-like oxidoreductase" evidence="2">
    <location>
        <begin position="173"/>
        <end position="302"/>
    </location>
</feature>
<dbReference type="Pfam" id="PF22725">
    <property type="entry name" value="GFO_IDH_MocA_C3"/>
    <property type="match status" value="1"/>
</dbReference>
<comment type="caution">
    <text evidence="3">The sequence shown here is derived from an EMBL/GenBank/DDBJ whole genome shotgun (WGS) entry which is preliminary data.</text>
</comment>
<accession>A0ABR6ERV9</accession>
<proteinExistence type="predicted"/>
<protein>
    <submittedName>
        <fullName evidence="3">Gfo/Idh/MocA family oxidoreductase</fullName>
    </submittedName>
</protein>
<dbReference type="InterPro" id="IPR000683">
    <property type="entry name" value="Gfo/Idh/MocA-like_OxRdtase_N"/>
</dbReference>
<dbReference type="Gene3D" id="3.30.360.10">
    <property type="entry name" value="Dihydrodipicolinate Reductase, domain 2"/>
    <property type="match status" value="1"/>
</dbReference>